<dbReference type="Proteomes" id="UP001642260">
    <property type="component" value="Unassembled WGS sequence"/>
</dbReference>
<gene>
    <name evidence="3" type="ORF">ERUC_LOCUS8780</name>
</gene>
<organism evidence="3 4">
    <name type="scientific">Eruca vesicaria subsp. sativa</name>
    <name type="common">Garden rocket</name>
    <name type="synonym">Eruca sativa</name>
    <dbReference type="NCBI Taxonomy" id="29727"/>
    <lineage>
        <taxon>Eukaryota</taxon>
        <taxon>Viridiplantae</taxon>
        <taxon>Streptophyta</taxon>
        <taxon>Embryophyta</taxon>
        <taxon>Tracheophyta</taxon>
        <taxon>Spermatophyta</taxon>
        <taxon>Magnoliopsida</taxon>
        <taxon>eudicotyledons</taxon>
        <taxon>Gunneridae</taxon>
        <taxon>Pentapetalae</taxon>
        <taxon>rosids</taxon>
        <taxon>malvids</taxon>
        <taxon>Brassicales</taxon>
        <taxon>Brassicaceae</taxon>
        <taxon>Brassiceae</taxon>
        <taxon>Eruca</taxon>
    </lineage>
</organism>
<keyword evidence="1" id="KW-0677">Repeat</keyword>
<dbReference type="Pfam" id="PF03107">
    <property type="entry name" value="C1_2"/>
    <property type="match status" value="1"/>
</dbReference>
<dbReference type="AlphaFoldDB" id="A0ABC8JIR9"/>
<reference evidence="3 4" key="1">
    <citation type="submission" date="2022-03" db="EMBL/GenBank/DDBJ databases">
        <authorList>
            <person name="Macdonald S."/>
            <person name="Ahmed S."/>
            <person name="Newling K."/>
        </authorList>
    </citation>
    <scope>NUCLEOTIDE SEQUENCE [LARGE SCALE GENOMIC DNA]</scope>
</reference>
<keyword evidence="4" id="KW-1185">Reference proteome</keyword>
<dbReference type="SUPFAM" id="SSF57889">
    <property type="entry name" value="Cysteine-rich domain"/>
    <property type="match status" value="1"/>
</dbReference>
<feature type="domain" description="DC1" evidence="2">
    <location>
        <begin position="32"/>
        <end position="78"/>
    </location>
</feature>
<evidence type="ECO:0000256" key="1">
    <source>
        <dbReference type="ARBA" id="ARBA00022737"/>
    </source>
</evidence>
<evidence type="ECO:0000313" key="3">
    <source>
        <dbReference type="EMBL" id="CAH8320229.1"/>
    </source>
</evidence>
<dbReference type="PANTHER" id="PTHR32410">
    <property type="entry name" value="CYSTEINE/HISTIDINE-RICH C1 DOMAIN FAMILY PROTEIN"/>
    <property type="match status" value="1"/>
</dbReference>
<dbReference type="PANTHER" id="PTHR32410:SF201">
    <property type="entry name" value="ZINC FINGER PHD-TYPE DOMAIN-CONTAINING PROTEIN"/>
    <property type="match status" value="1"/>
</dbReference>
<evidence type="ECO:0000259" key="2">
    <source>
        <dbReference type="Pfam" id="PF03107"/>
    </source>
</evidence>
<dbReference type="EMBL" id="CAKOAT010090822">
    <property type="protein sequence ID" value="CAH8320229.1"/>
    <property type="molecule type" value="Genomic_DNA"/>
</dbReference>
<sequence length="119" mass="13506">MNDTFDVDFALATHAVSDMCVVGLPYKVKYEHDEHMLNLSYEKNATGPWWCQICEETTYPKKCYYACNECGVTFHAECLLGDDIDNICSYETSLRSFLPTDLADLSVMVVKTAVNTRLN</sequence>
<accession>A0ABC8JIR9</accession>
<evidence type="ECO:0000313" key="4">
    <source>
        <dbReference type="Proteomes" id="UP001642260"/>
    </source>
</evidence>
<comment type="caution">
    <text evidence="3">The sequence shown here is derived from an EMBL/GenBank/DDBJ whole genome shotgun (WGS) entry which is preliminary data.</text>
</comment>
<name>A0ABC8JIR9_ERUVS</name>
<proteinExistence type="predicted"/>
<dbReference type="InterPro" id="IPR053192">
    <property type="entry name" value="Vacuole_Formation_Reg"/>
</dbReference>
<dbReference type="InterPro" id="IPR046349">
    <property type="entry name" value="C1-like_sf"/>
</dbReference>
<dbReference type="InterPro" id="IPR004146">
    <property type="entry name" value="DC1"/>
</dbReference>
<protein>
    <recommendedName>
        <fullName evidence="2">DC1 domain-containing protein</fullName>
    </recommendedName>
</protein>